<evidence type="ECO:0000256" key="3">
    <source>
        <dbReference type="ARBA" id="ARBA00022634"/>
    </source>
</evidence>
<gene>
    <name evidence="12" type="primary">polX</name>
    <name evidence="12" type="ORF">HB912_03560</name>
</gene>
<dbReference type="GO" id="GO:0003677">
    <property type="term" value="F:DNA binding"/>
    <property type="evidence" value="ECO:0007669"/>
    <property type="project" value="InterPro"/>
</dbReference>
<keyword evidence="12" id="KW-0540">Nuclease</keyword>
<reference evidence="12 13" key="1">
    <citation type="submission" date="2020-03" db="EMBL/GenBank/DDBJ databases">
        <title>Soil Listeria distribution.</title>
        <authorList>
            <person name="Liao J."/>
            <person name="Wiedmann M."/>
        </authorList>
    </citation>
    <scope>NUCLEOTIDE SEQUENCE [LARGE SCALE GENOMIC DNA]</scope>
    <source>
        <strain evidence="12 13">FSL L7-1507</strain>
    </source>
</reference>
<dbReference type="CDD" id="cd00141">
    <property type="entry name" value="NT_POLXc"/>
    <property type="match status" value="1"/>
</dbReference>
<dbReference type="Gene3D" id="1.10.150.20">
    <property type="entry name" value="5' to 3' exonuclease, C-terminal subdomain"/>
    <property type="match status" value="1"/>
</dbReference>
<keyword evidence="6" id="KW-0235">DNA replication</keyword>
<feature type="domain" description="Helix-hairpin-helix DNA-binding motif class 1" evidence="9">
    <location>
        <begin position="125"/>
        <end position="144"/>
    </location>
</feature>
<dbReference type="NCBIfam" id="NF006375">
    <property type="entry name" value="PRK08609.1"/>
    <property type="match status" value="1"/>
</dbReference>
<keyword evidence="12" id="KW-0378">Hydrolase</keyword>
<dbReference type="InterPro" id="IPR050243">
    <property type="entry name" value="PHP_phosphatase"/>
</dbReference>
<comment type="caution">
    <text evidence="12">The sequence shown here is derived from an EMBL/GenBank/DDBJ whole genome shotgun (WGS) entry which is preliminary data.</text>
</comment>
<dbReference type="CDD" id="cd07436">
    <property type="entry name" value="PHP_PolX"/>
    <property type="match status" value="1"/>
</dbReference>
<evidence type="ECO:0000256" key="5">
    <source>
        <dbReference type="ARBA" id="ARBA00022695"/>
    </source>
</evidence>
<dbReference type="Gene3D" id="3.20.20.140">
    <property type="entry name" value="Metal-dependent hydrolases"/>
    <property type="match status" value="1"/>
</dbReference>
<comment type="cofactor">
    <cofactor evidence="1">
        <name>Mg(2+)</name>
        <dbReference type="ChEBI" id="CHEBI:18420"/>
    </cofactor>
</comment>
<dbReference type="EC" id="2.7.7.7" evidence="2"/>
<dbReference type="RefSeq" id="WP_185372231.1">
    <property type="nucleotide sequence ID" value="NZ_JAARRM010000001.1"/>
</dbReference>
<dbReference type="InterPro" id="IPR043519">
    <property type="entry name" value="NT_sf"/>
</dbReference>
<organism evidence="12 13">
    <name type="scientific">Listeria aquatica</name>
    <dbReference type="NCBI Taxonomy" id="1494960"/>
    <lineage>
        <taxon>Bacteria</taxon>
        <taxon>Bacillati</taxon>
        <taxon>Bacillota</taxon>
        <taxon>Bacilli</taxon>
        <taxon>Bacillales</taxon>
        <taxon>Listeriaceae</taxon>
        <taxon>Listeria</taxon>
    </lineage>
</organism>
<dbReference type="Pfam" id="PF14791">
    <property type="entry name" value="DNA_pol_B_thumb"/>
    <property type="match status" value="1"/>
</dbReference>
<dbReference type="EMBL" id="JAARRM010000001">
    <property type="protein sequence ID" value="MBC1520725.1"/>
    <property type="molecule type" value="Genomic_DNA"/>
</dbReference>
<dbReference type="GO" id="GO:0006281">
    <property type="term" value="P:DNA repair"/>
    <property type="evidence" value="ECO:0007669"/>
    <property type="project" value="InterPro"/>
</dbReference>
<dbReference type="Gene3D" id="1.10.150.110">
    <property type="entry name" value="DNA polymerase beta, N-terminal domain-like"/>
    <property type="match status" value="1"/>
</dbReference>
<evidence type="ECO:0000256" key="6">
    <source>
        <dbReference type="ARBA" id="ARBA00022705"/>
    </source>
</evidence>
<evidence type="ECO:0000313" key="13">
    <source>
        <dbReference type="Proteomes" id="UP000559885"/>
    </source>
</evidence>
<dbReference type="InterPro" id="IPR037160">
    <property type="entry name" value="DNA_Pol_thumb_sf"/>
</dbReference>
<dbReference type="AlphaFoldDB" id="A0A841ZNH4"/>
<dbReference type="InterPro" id="IPR016195">
    <property type="entry name" value="Pol/histidinol_Pase-like"/>
</dbReference>
<dbReference type="Gene3D" id="3.30.210.10">
    <property type="entry name" value="DNA polymerase, thumb domain"/>
    <property type="match status" value="1"/>
</dbReference>
<dbReference type="Pfam" id="PF14716">
    <property type="entry name" value="HHH_8"/>
    <property type="match status" value="1"/>
</dbReference>
<dbReference type="SUPFAM" id="SSF89550">
    <property type="entry name" value="PHP domain-like"/>
    <property type="match status" value="1"/>
</dbReference>
<evidence type="ECO:0000256" key="7">
    <source>
        <dbReference type="ARBA" id="ARBA00022932"/>
    </source>
</evidence>
<dbReference type="InterPro" id="IPR027421">
    <property type="entry name" value="DNA_pol_lamdba_lyase_dom_sf"/>
</dbReference>
<evidence type="ECO:0000313" key="12">
    <source>
        <dbReference type="EMBL" id="MBC1520725.1"/>
    </source>
</evidence>
<dbReference type="InterPro" id="IPR010996">
    <property type="entry name" value="HHH_MUS81"/>
</dbReference>
<dbReference type="SMART" id="SM00481">
    <property type="entry name" value="POLIIIAc"/>
    <property type="match status" value="1"/>
</dbReference>
<evidence type="ECO:0000256" key="8">
    <source>
        <dbReference type="ARBA" id="ARBA00049244"/>
    </source>
</evidence>
<feature type="domain" description="Helix-hairpin-helix DNA-binding motif class 1" evidence="9">
    <location>
        <begin position="90"/>
        <end position="109"/>
    </location>
</feature>
<evidence type="ECO:0000256" key="2">
    <source>
        <dbReference type="ARBA" id="ARBA00012417"/>
    </source>
</evidence>
<dbReference type="InterPro" id="IPR004013">
    <property type="entry name" value="PHP_dom"/>
</dbReference>
<evidence type="ECO:0000259" key="11">
    <source>
        <dbReference type="SMART" id="SM00483"/>
    </source>
</evidence>
<dbReference type="InterPro" id="IPR003583">
    <property type="entry name" value="Hlx-hairpin-Hlx_DNA-bd_motif"/>
</dbReference>
<keyword evidence="7" id="KW-0239">DNA-directed DNA polymerase</keyword>
<dbReference type="InterPro" id="IPR002054">
    <property type="entry name" value="DNA-dir_DNA_pol_X"/>
</dbReference>
<dbReference type="SUPFAM" id="SSF81301">
    <property type="entry name" value="Nucleotidyltransferase"/>
    <property type="match status" value="1"/>
</dbReference>
<dbReference type="PANTHER" id="PTHR36928">
    <property type="entry name" value="PHOSPHATASE YCDX-RELATED"/>
    <property type="match status" value="1"/>
</dbReference>
<feature type="domain" description="Polymerase/histidinol phosphatase N-terminal" evidence="10">
    <location>
        <begin position="337"/>
        <end position="416"/>
    </location>
</feature>
<dbReference type="InterPro" id="IPR022311">
    <property type="entry name" value="PolX-like"/>
</dbReference>
<comment type="catalytic activity">
    <reaction evidence="8">
        <text>DNA(n) + a 2'-deoxyribonucleoside 5'-triphosphate = DNA(n+1) + diphosphate</text>
        <dbReference type="Rhea" id="RHEA:22508"/>
        <dbReference type="Rhea" id="RHEA-COMP:17339"/>
        <dbReference type="Rhea" id="RHEA-COMP:17340"/>
        <dbReference type="ChEBI" id="CHEBI:33019"/>
        <dbReference type="ChEBI" id="CHEBI:61560"/>
        <dbReference type="ChEBI" id="CHEBI:173112"/>
        <dbReference type="EC" id="2.7.7.7"/>
    </reaction>
</comment>
<keyword evidence="4" id="KW-0808">Transferase</keyword>
<dbReference type="Gene3D" id="3.30.460.10">
    <property type="entry name" value="Beta Polymerase, domain 2"/>
    <property type="match status" value="1"/>
</dbReference>
<sequence length="571" mass="64383">MTASKKEVIRLLEEIALYMELKGENSFKTSAFRKAAQSLETDNRSLSEIEDIRTLPGIGKATGDIIEEYIETGKSADLEALKKEVPSGLVPLLEVEGLGGKKLARLYQELGVIDQASLLEAARDGKIEALKGFGKKSVEKIVEGVKALGTRPDRYPFPKVFPVAEEIESFLKTIRAIKRFHRAGSLCRMRETLKDLDYVLETTEPDKVKQALLQHPKMTETIGAGDTKVSVELDIGIKISVDFRLVEPKSYATTLHHFTGSKEHNIKMRQLAKKRDQKISEYGVEEENGTMHHFQTETEFFRFFDLPFIPPEVRVDGTEVERITEETRFLSLDDIRGDLHMHTTWSDGAYSIEEMIQANIQKGYDYMVITDHGKFLRVANGLNEERLQKQQAEIRRIAEKYPEIDVYSGVEMDILTDATLDFSDETLQNLDFVIASIHSGFSQTEEEIMARLKTAAENPYVRLIAHPTGRVIGRREPYAVNVPELIRLASETGTALELNANPERLDLKAEHLEMATKAGVKIAINTDAHDTKHLDFMELGVRAGIKGWLTKADVLNASSKEAFRAFIEKKK</sequence>
<accession>A0A841ZNH4</accession>
<keyword evidence="5" id="KW-0548">Nucleotidyltransferase</keyword>
<dbReference type="PANTHER" id="PTHR36928:SF1">
    <property type="entry name" value="PHOSPHATASE YCDX-RELATED"/>
    <property type="match status" value="1"/>
</dbReference>
<dbReference type="GO" id="GO:0042578">
    <property type="term" value="F:phosphoric ester hydrolase activity"/>
    <property type="evidence" value="ECO:0007669"/>
    <property type="project" value="TreeGrafter"/>
</dbReference>
<dbReference type="InterPro" id="IPR029398">
    <property type="entry name" value="PolB_thumb"/>
</dbReference>
<name>A0A841ZNH4_9LIST</name>
<dbReference type="GO" id="GO:0003887">
    <property type="term" value="F:DNA-directed DNA polymerase activity"/>
    <property type="evidence" value="ECO:0007669"/>
    <property type="project" value="UniProtKB-KW"/>
</dbReference>
<evidence type="ECO:0000256" key="4">
    <source>
        <dbReference type="ARBA" id="ARBA00022679"/>
    </source>
</evidence>
<dbReference type="SMART" id="SM00278">
    <property type="entry name" value="HhH1"/>
    <property type="match status" value="3"/>
</dbReference>
<dbReference type="PIRSF" id="PIRSF005047">
    <property type="entry name" value="UCP005047_YshC"/>
    <property type="match status" value="1"/>
</dbReference>
<dbReference type="GO" id="GO:0005829">
    <property type="term" value="C:cytosol"/>
    <property type="evidence" value="ECO:0007669"/>
    <property type="project" value="TreeGrafter"/>
</dbReference>
<keyword evidence="3" id="KW-0237">DNA synthesis</keyword>
<dbReference type="InterPro" id="IPR003141">
    <property type="entry name" value="Pol/His_phosphatase_N"/>
</dbReference>
<evidence type="ECO:0000259" key="10">
    <source>
        <dbReference type="SMART" id="SM00481"/>
    </source>
</evidence>
<dbReference type="Pfam" id="PF02811">
    <property type="entry name" value="PHP"/>
    <property type="match status" value="1"/>
</dbReference>
<dbReference type="InterPro" id="IPR047967">
    <property type="entry name" value="PolX_PHP"/>
</dbReference>
<feature type="domain" description="DNA-directed DNA polymerase X" evidence="11">
    <location>
        <begin position="2"/>
        <end position="315"/>
    </location>
</feature>
<evidence type="ECO:0000256" key="1">
    <source>
        <dbReference type="ARBA" id="ARBA00001946"/>
    </source>
</evidence>
<protein>
    <recommendedName>
        <fullName evidence="2">DNA-directed DNA polymerase</fullName>
        <ecNumber evidence="2">2.7.7.7</ecNumber>
    </recommendedName>
</protein>
<dbReference type="SUPFAM" id="SSF47802">
    <property type="entry name" value="DNA polymerase beta, N-terminal domain-like"/>
    <property type="match status" value="1"/>
</dbReference>
<evidence type="ECO:0000259" key="9">
    <source>
        <dbReference type="SMART" id="SM00278"/>
    </source>
</evidence>
<feature type="domain" description="Helix-hairpin-helix DNA-binding motif class 1" evidence="9">
    <location>
        <begin position="50"/>
        <end position="69"/>
    </location>
</feature>
<dbReference type="Proteomes" id="UP000559885">
    <property type="component" value="Unassembled WGS sequence"/>
</dbReference>
<dbReference type="SMART" id="SM00483">
    <property type="entry name" value="POLXc"/>
    <property type="match status" value="1"/>
</dbReference>
<dbReference type="GO" id="GO:0004527">
    <property type="term" value="F:exonuclease activity"/>
    <property type="evidence" value="ECO:0007669"/>
    <property type="project" value="UniProtKB-KW"/>
</dbReference>
<keyword evidence="12" id="KW-0269">Exonuclease</keyword>
<proteinExistence type="predicted"/>
<dbReference type="Pfam" id="PF14520">
    <property type="entry name" value="HHH_5"/>
    <property type="match status" value="1"/>
</dbReference>
<dbReference type="GO" id="GO:0008270">
    <property type="term" value="F:zinc ion binding"/>
    <property type="evidence" value="ECO:0007669"/>
    <property type="project" value="TreeGrafter"/>
</dbReference>